<evidence type="ECO:0000256" key="7">
    <source>
        <dbReference type="ARBA" id="ARBA00023136"/>
    </source>
</evidence>
<dbReference type="PANTHER" id="PTHR48020:SF12">
    <property type="entry name" value="PROTON MYO-INOSITOL COTRANSPORTER"/>
    <property type="match status" value="1"/>
</dbReference>
<protein>
    <submittedName>
        <fullName evidence="11">Major inositol transporter-like SP family MFS transporter</fullName>
    </submittedName>
</protein>
<dbReference type="Proteomes" id="UP000638648">
    <property type="component" value="Unassembled WGS sequence"/>
</dbReference>
<feature type="transmembrane region" description="Helical" evidence="9">
    <location>
        <begin position="399"/>
        <end position="425"/>
    </location>
</feature>
<dbReference type="RefSeq" id="WP_192751311.1">
    <property type="nucleotide sequence ID" value="NZ_BAABJL010000197.1"/>
</dbReference>
<feature type="transmembrane region" description="Helical" evidence="9">
    <location>
        <begin position="333"/>
        <end position="355"/>
    </location>
</feature>
<feature type="transmembrane region" description="Helical" evidence="9">
    <location>
        <begin position="93"/>
        <end position="111"/>
    </location>
</feature>
<feature type="transmembrane region" description="Helical" evidence="9">
    <location>
        <begin position="158"/>
        <end position="176"/>
    </location>
</feature>
<dbReference type="InterPro" id="IPR005828">
    <property type="entry name" value="MFS_sugar_transport-like"/>
</dbReference>
<dbReference type="GO" id="GO:0022857">
    <property type="term" value="F:transmembrane transporter activity"/>
    <property type="evidence" value="ECO:0007669"/>
    <property type="project" value="InterPro"/>
</dbReference>
<dbReference type="EMBL" id="JADBEM010000001">
    <property type="protein sequence ID" value="MBE1607350.1"/>
    <property type="molecule type" value="Genomic_DNA"/>
</dbReference>
<dbReference type="PROSITE" id="PS00217">
    <property type="entry name" value="SUGAR_TRANSPORT_2"/>
    <property type="match status" value="1"/>
</dbReference>
<keyword evidence="6 9" id="KW-1133">Transmembrane helix</keyword>
<organism evidence="11 12">
    <name type="scientific">Actinopolymorpha pittospori</name>
    <dbReference type="NCBI Taxonomy" id="648752"/>
    <lineage>
        <taxon>Bacteria</taxon>
        <taxon>Bacillati</taxon>
        <taxon>Actinomycetota</taxon>
        <taxon>Actinomycetes</taxon>
        <taxon>Propionibacteriales</taxon>
        <taxon>Actinopolymorphaceae</taxon>
        <taxon>Actinopolymorpha</taxon>
    </lineage>
</organism>
<evidence type="ECO:0000256" key="4">
    <source>
        <dbReference type="ARBA" id="ARBA00022475"/>
    </source>
</evidence>
<evidence type="ECO:0000256" key="3">
    <source>
        <dbReference type="ARBA" id="ARBA00022448"/>
    </source>
</evidence>
<dbReference type="PROSITE" id="PS50850">
    <property type="entry name" value="MFS"/>
    <property type="match status" value="1"/>
</dbReference>
<sequence length="469" mass="51046">MPASRAEEPQAAHPTSRQIRRHQTTIAVIATQGGFLFGYDTGVISGALPYIRQDLDLSAATQGFVVSSLLVGAAFGATFGGRLSDILGRKTSIRLAALVFVLGTLGSALAPSAELLIGARVILGLAVGAVSATVPLYIGEMSPVERRGRLVNQNELMIVSGQLVAFIVDTIIIHVLSQTSAWRWMLGVAVIPAIMLFIGTFFIPETPRWYAARGRYREAEVVLRTVRVPPVVQSEFALIRETAEYRHTHESRSGWVYFRERWIRRLTLVGFGIAVCQQITGINTVIYYAPTILEDTGLAAQSSVAASIAVGAIGVIGTCIGMWLLGRVRRRPLLIIGQIGTTTSLLAVSLAFQLGESTGRSYLILLFMVVFVFFQQCFISTVTWLLLSEIFPMRIRGFAMGMVVFVLWMVNFLVALLFPILTASIGPTPTFLVFVVLGVAAIGFSTTTVPETKGHTLEGLERGFRSRYA</sequence>
<dbReference type="SUPFAM" id="SSF103473">
    <property type="entry name" value="MFS general substrate transporter"/>
    <property type="match status" value="1"/>
</dbReference>
<evidence type="ECO:0000259" key="10">
    <source>
        <dbReference type="PROSITE" id="PS50850"/>
    </source>
</evidence>
<feature type="domain" description="Major facilitator superfamily (MFS) profile" evidence="10">
    <location>
        <begin position="26"/>
        <end position="453"/>
    </location>
</feature>
<feature type="transmembrane region" description="Helical" evidence="9">
    <location>
        <begin position="26"/>
        <end position="51"/>
    </location>
</feature>
<dbReference type="AlphaFoldDB" id="A0A927RCR3"/>
<dbReference type="InterPro" id="IPR050814">
    <property type="entry name" value="Myo-inositol_Transporter"/>
</dbReference>
<name>A0A927RCR3_9ACTN</name>
<accession>A0A927RCR3</accession>
<comment type="subcellular location">
    <subcellularLocation>
        <location evidence="1">Cell membrane</location>
        <topology evidence="1">Multi-pass membrane protein</topology>
    </subcellularLocation>
</comment>
<feature type="transmembrane region" description="Helical" evidence="9">
    <location>
        <begin position="304"/>
        <end position="326"/>
    </location>
</feature>
<gene>
    <name evidence="11" type="ORF">HEB94_004198</name>
</gene>
<evidence type="ECO:0000256" key="8">
    <source>
        <dbReference type="RuleBase" id="RU003346"/>
    </source>
</evidence>
<dbReference type="PROSITE" id="PS00216">
    <property type="entry name" value="SUGAR_TRANSPORT_1"/>
    <property type="match status" value="1"/>
</dbReference>
<comment type="similarity">
    <text evidence="2 8">Belongs to the major facilitator superfamily. Sugar transporter (TC 2.A.1.1) family.</text>
</comment>
<evidence type="ECO:0000313" key="11">
    <source>
        <dbReference type="EMBL" id="MBE1607350.1"/>
    </source>
</evidence>
<evidence type="ECO:0000256" key="6">
    <source>
        <dbReference type="ARBA" id="ARBA00022989"/>
    </source>
</evidence>
<keyword evidence="5 9" id="KW-0812">Transmembrane</keyword>
<dbReference type="InterPro" id="IPR020846">
    <property type="entry name" value="MFS_dom"/>
</dbReference>
<dbReference type="Gene3D" id="1.20.1250.20">
    <property type="entry name" value="MFS general substrate transporter like domains"/>
    <property type="match status" value="1"/>
</dbReference>
<proteinExistence type="inferred from homology"/>
<feature type="transmembrane region" description="Helical" evidence="9">
    <location>
        <begin position="117"/>
        <end position="138"/>
    </location>
</feature>
<dbReference type="InterPro" id="IPR047984">
    <property type="entry name" value="XylE-like"/>
</dbReference>
<dbReference type="Pfam" id="PF00083">
    <property type="entry name" value="Sugar_tr"/>
    <property type="match status" value="1"/>
</dbReference>
<feature type="transmembrane region" description="Helical" evidence="9">
    <location>
        <begin position="63"/>
        <end position="81"/>
    </location>
</feature>
<dbReference type="CDD" id="cd17359">
    <property type="entry name" value="MFS_XylE_like"/>
    <property type="match status" value="1"/>
</dbReference>
<dbReference type="InterPro" id="IPR005829">
    <property type="entry name" value="Sugar_transporter_CS"/>
</dbReference>
<evidence type="ECO:0000256" key="5">
    <source>
        <dbReference type="ARBA" id="ARBA00022692"/>
    </source>
</evidence>
<keyword evidence="7 9" id="KW-0472">Membrane</keyword>
<keyword evidence="3 8" id="KW-0813">Transport</keyword>
<feature type="transmembrane region" description="Helical" evidence="9">
    <location>
        <begin position="431"/>
        <end position="449"/>
    </location>
</feature>
<dbReference type="PANTHER" id="PTHR48020">
    <property type="entry name" value="PROTON MYO-INOSITOL COTRANSPORTER"/>
    <property type="match status" value="1"/>
</dbReference>
<reference evidence="11" key="1">
    <citation type="submission" date="2020-10" db="EMBL/GenBank/DDBJ databases">
        <title>Sequencing the genomes of 1000 actinobacteria strains.</title>
        <authorList>
            <person name="Klenk H.-P."/>
        </authorList>
    </citation>
    <scope>NUCLEOTIDE SEQUENCE</scope>
    <source>
        <strain evidence="11">DSM 45354</strain>
    </source>
</reference>
<evidence type="ECO:0000256" key="9">
    <source>
        <dbReference type="SAM" id="Phobius"/>
    </source>
</evidence>
<feature type="transmembrane region" description="Helical" evidence="9">
    <location>
        <begin position="182"/>
        <end position="203"/>
    </location>
</feature>
<feature type="transmembrane region" description="Helical" evidence="9">
    <location>
        <begin position="361"/>
        <end position="387"/>
    </location>
</feature>
<dbReference type="GO" id="GO:0005886">
    <property type="term" value="C:plasma membrane"/>
    <property type="evidence" value="ECO:0007669"/>
    <property type="project" value="UniProtKB-SubCell"/>
</dbReference>
<evidence type="ECO:0000256" key="1">
    <source>
        <dbReference type="ARBA" id="ARBA00004651"/>
    </source>
</evidence>
<dbReference type="PRINTS" id="PR00171">
    <property type="entry name" value="SUGRTRNSPORT"/>
</dbReference>
<feature type="transmembrane region" description="Helical" evidence="9">
    <location>
        <begin position="266"/>
        <end position="289"/>
    </location>
</feature>
<dbReference type="InterPro" id="IPR003663">
    <property type="entry name" value="Sugar/inositol_transpt"/>
</dbReference>
<dbReference type="InterPro" id="IPR036259">
    <property type="entry name" value="MFS_trans_sf"/>
</dbReference>
<keyword evidence="12" id="KW-1185">Reference proteome</keyword>
<evidence type="ECO:0000256" key="2">
    <source>
        <dbReference type="ARBA" id="ARBA00010992"/>
    </source>
</evidence>
<evidence type="ECO:0000313" key="12">
    <source>
        <dbReference type="Proteomes" id="UP000638648"/>
    </source>
</evidence>
<comment type="caution">
    <text evidence="11">The sequence shown here is derived from an EMBL/GenBank/DDBJ whole genome shotgun (WGS) entry which is preliminary data.</text>
</comment>
<dbReference type="NCBIfam" id="TIGR00879">
    <property type="entry name" value="SP"/>
    <property type="match status" value="1"/>
</dbReference>
<keyword evidence="4" id="KW-1003">Cell membrane</keyword>